<gene>
    <name evidence="1" type="ORF">EDF85_3914</name>
</gene>
<accession>A0A9X8EFE4</accession>
<dbReference type="AlphaFoldDB" id="A0A9X8EFE4"/>
<dbReference type="Proteomes" id="UP000269115">
    <property type="component" value="Unassembled WGS sequence"/>
</dbReference>
<proteinExistence type="predicted"/>
<evidence type="ECO:0000313" key="2">
    <source>
        <dbReference type="Proteomes" id="UP000269115"/>
    </source>
</evidence>
<comment type="caution">
    <text evidence="1">The sequence shown here is derived from an EMBL/GenBank/DDBJ whole genome shotgun (WGS) entry which is preliminary data.</text>
</comment>
<dbReference type="RefSeq" id="WP_054915795.1">
    <property type="nucleotide sequence ID" value="NZ_RJUR01000015.1"/>
</dbReference>
<sequence length="126" mass="14201">MSITFHWRAALLLAAGLLGGCGPSYTYRYSPPPSQHGMQCISACSQQRNYCGQMARMQDNANQALYQSEMRSYQYCQQGKSKKDARRSCYYPSYPYSAGLSSDCGREYDQCYQGCGGTIHRILNKD</sequence>
<evidence type="ECO:0000313" key="1">
    <source>
        <dbReference type="EMBL" id="ROQ48182.1"/>
    </source>
</evidence>
<name>A0A9X8EFE4_PSEPU</name>
<organism evidence="1 2">
    <name type="scientific">Pseudomonas putida</name>
    <name type="common">Arthrobacter siderocapsulatus</name>
    <dbReference type="NCBI Taxonomy" id="303"/>
    <lineage>
        <taxon>Bacteria</taxon>
        <taxon>Pseudomonadati</taxon>
        <taxon>Pseudomonadota</taxon>
        <taxon>Gammaproteobacteria</taxon>
        <taxon>Pseudomonadales</taxon>
        <taxon>Pseudomonadaceae</taxon>
        <taxon>Pseudomonas</taxon>
    </lineage>
</organism>
<dbReference type="EMBL" id="RJUR01000015">
    <property type="protein sequence ID" value="ROQ48182.1"/>
    <property type="molecule type" value="Genomic_DNA"/>
</dbReference>
<reference evidence="1 2" key="1">
    <citation type="submission" date="2018-11" db="EMBL/GenBank/DDBJ databases">
        <title>Genomic analyses of the natural microbiome of Caenorhabditis elegans.</title>
        <authorList>
            <person name="Samuel B."/>
        </authorList>
    </citation>
    <scope>NUCLEOTIDE SEQUENCE [LARGE SCALE GENOMIC DNA]</scope>
    <source>
        <strain evidence="1 2">BIGb0473</strain>
    </source>
</reference>
<protein>
    <submittedName>
        <fullName evidence="1">Uncharacterized protein</fullName>
    </submittedName>
</protein>